<protein>
    <submittedName>
        <fullName evidence="10">Response regulator transcription factor</fullName>
    </submittedName>
</protein>
<keyword evidence="5" id="KW-0804">Transcription</keyword>
<dbReference type="SMART" id="SM00448">
    <property type="entry name" value="REC"/>
    <property type="match status" value="1"/>
</dbReference>
<keyword evidence="2" id="KW-0902">Two-component regulatory system</keyword>
<dbReference type="SMART" id="SM00862">
    <property type="entry name" value="Trans_reg_C"/>
    <property type="match status" value="1"/>
</dbReference>
<comment type="caution">
    <text evidence="10">The sequence shown here is derived from an EMBL/GenBank/DDBJ whole genome shotgun (WGS) entry which is preliminary data.</text>
</comment>
<evidence type="ECO:0000256" key="2">
    <source>
        <dbReference type="ARBA" id="ARBA00023012"/>
    </source>
</evidence>
<dbReference type="EMBL" id="JBHUIV010000034">
    <property type="protein sequence ID" value="MFD2203764.1"/>
    <property type="molecule type" value="Genomic_DNA"/>
</dbReference>
<sequence length="222" mass="25381">MRILVIEDEPGISGFLKQGLEEESYAVDVAEEGKKGLQMALSGEYDLLLVDWMLPGMSGIEITRNFRKVFPSTPLIFLSAKDTTDELVFALEAGANDYIRKPFHFEELLARIHVQLRPKSGESTVFTLGPIKLYTDSHRVEKEGEEIILTQKEFALLEYLLRNKGKVCRRSRIIESVWDIHFDYDTGVIDVFINSIRKKLGFSKEDNYLQTVRGVGYIAQEK</sequence>
<dbReference type="Gene3D" id="3.40.50.2300">
    <property type="match status" value="1"/>
</dbReference>
<dbReference type="InterPro" id="IPR011006">
    <property type="entry name" value="CheY-like_superfamily"/>
</dbReference>
<evidence type="ECO:0000256" key="3">
    <source>
        <dbReference type="ARBA" id="ARBA00023015"/>
    </source>
</evidence>
<dbReference type="PANTHER" id="PTHR48111">
    <property type="entry name" value="REGULATOR OF RPOS"/>
    <property type="match status" value="1"/>
</dbReference>
<dbReference type="Pfam" id="PF00486">
    <property type="entry name" value="Trans_reg_C"/>
    <property type="match status" value="1"/>
</dbReference>
<dbReference type="InterPro" id="IPR001789">
    <property type="entry name" value="Sig_transdc_resp-reg_receiver"/>
</dbReference>
<dbReference type="SUPFAM" id="SSF52172">
    <property type="entry name" value="CheY-like"/>
    <property type="match status" value="1"/>
</dbReference>
<dbReference type="Pfam" id="PF00072">
    <property type="entry name" value="Response_reg"/>
    <property type="match status" value="1"/>
</dbReference>
<dbReference type="PANTHER" id="PTHR48111:SF22">
    <property type="entry name" value="REGULATOR OF RPOS"/>
    <property type="match status" value="1"/>
</dbReference>
<dbReference type="Gene3D" id="1.10.10.10">
    <property type="entry name" value="Winged helix-like DNA-binding domain superfamily/Winged helix DNA-binding domain"/>
    <property type="match status" value="1"/>
</dbReference>
<evidence type="ECO:0000313" key="10">
    <source>
        <dbReference type="EMBL" id="MFD2203764.1"/>
    </source>
</evidence>
<keyword evidence="4 7" id="KW-0238">DNA-binding</keyword>
<evidence type="ECO:0000256" key="1">
    <source>
        <dbReference type="ARBA" id="ARBA00022553"/>
    </source>
</evidence>
<evidence type="ECO:0000256" key="6">
    <source>
        <dbReference type="PROSITE-ProRule" id="PRU00169"/>
    </source>
</evidence>
<dbReference type="CDD" id="cd00383">
    <property type="entry name" value="trans_reg_C"/>
    <property type="match status" value="1"/>
</dbReference>
<accession>A0ABW5BE01</accession>
<keyword evidence="3" id="KW-0805">Transcription regulation</keyword>
<evidence type="ECO:0000313" key="11">
    <source>
        <dbReference type="Proteomes" id="UP001597414"/>
    </source>
</evidence>
<keyword evidence="1 6" id="KW-0597">Phosphoprotein</keyword>
<dbReference type="Proteomes" id="UP001597414">
    <property type="component" value="Unassembled WGS sequence"/>
</dbReference>
<feature type="modified residue" description="4-aspartylphosphate" evidence="6">
    <location>
        <position position="51"/>
    </location>
</feature>
<evidence type="ECO:0000259" key="8">
    <source>
        <dbReference type="PROSITE" id="PS50110"/>
    </source>
</evidence>
<feature type="DNA-binding region" description="OmpR/PhoB-type" evidence="7">
    <location>
        <begin position="123"/>
        <end position="221"/>
    </location>
</feature>
<evidence type="ECO:0000256" key="7">
    <source>
        <dbReference type="PROSITE-ProRule" id="PRU01091"/>
    </source>
</evidence>
<dbReference type="CDD" id="cd19935">
    <property type="entry name" value="REC_OmpR_CusR-like"/>
    <property type="match status" value="1"/>
</dbReference>
<organism evidence="10 11">
    <name type="scientific">Shivajiella indica</name>
    <dbReference type="NCBI Taxonomy" id="872115"/>
    <lineage>
        <taxon>Bacteria</taxon>
        <taxon>Pseudomonadati</taxon>
        <taxon>Bacteroidota</taxon>
        <taxon>Cytophagia</taxon>
        <taxon>Cytophagales</taxon>
        <taxon>Cyclobacteriaceae</taxon>
        <taxon>Shivajiella</taxon>
    </lineage>
</organism>
<keyword evidence="11" id="KW-1185">Reference proteome</keyword>
<evidence type="ECO:0000256" key="4">
    <source>
        <dbReference type="ARBA" id="ARBA00023125"/>
    </source>
</evidence>
<evidence type="ECO:0000259" key="9">
    <source>
        <dbReference type="PROSITE" id="PS51755"/>
    </source>
</evidence>
<gene>
    <name evidence="10" type="ORF">ACFSKV_19465</name>
</gene>
<dbReference type="PROSITE" id="PS51755">
    <property type="entry name" value="OMPR_PHOB"/>
    <property type="match status" value="1"/>
</dbReference>
<name>A0ABW5BE01_9BACT</name>
<dbReference type="RefSeq" id="WP_380806718.1">
    <property type="nucleotide sequence ID" value="NZ_JBHUIV010000034.1"/>
</dbReference>
<feature type="domain" description="Response regulatory" evidence="8">
    <location>
        <begin position="2"/>
        <end position="116"/>
    </location>
</feature>
<dbReference type="InterPro" id="IPR001867">
    <property type="entry name" value="OmpR/PhoB-type_DNA-bd"/>
</dbReference>
<feature type="domain" description="OmpR/PhoB-type" evidence="9">
    <location>
        <begin position="123"/>
        <end position="221"/>
    </location>
</feature>
<evidence type="ECO:0000256" key="5">
    <source>
        <dbReference type="ARBA" id="ARBA00023163"/>
    </source>
</evidence>
<reference evidence="11" key="1">
    <citation type="journal article" date="2019" name="Int. J. Syst. Evol. Microbiol.">
        <title>The Global Catalogue of Microorganisms (GCM) 10K type strain sequencing project: providing services to taxonomists for standard genome sequencing and annotation.</title>
        <authorList>
            <consortium name="The Broad Institute Genomics Platform"/>
            <consortium name="The Broad Institute Genome Sequencing Center for Infectious Disease"/>
            <person name="Wu L."/>
            <person name="Ma J."/>
        </authorList>
    </citation>
    <scope>NUCLEOTIDE SEQUENCE [LARGE SCALE GENOMIC DNA]</scope>
    <source>
        <strain evidence="11">KCTC 19812</strain>
    </source>
</reference>
<proteinExistence type="predicted"/>
<dbReference type="InterPro" id="IPR036388">
    <property type="entry name" value="WH-like_DNA-bd_sf"/>
</dbReference>
<dbReference type="InterPro" id="IPR039420">
    <property type="entry name" value="WalR-like"/>
</dbReference>
<dbReference type="PROSITE" id="PS50110">
    <property type="entry name" value="RESPONSE_REGULATORY"/>
    <property type="match status" value="1"/>
</dbReference>